<dbReference type="InterPro" id="IPR001645">
    <property type="entry name" value="Folylpolyglutamate_synth"/>
</dbReference>
<comment type="function">
    <text evidence="17">Catalyzes conversion of folates to polyglutamate derivatives allowing concentration of folate compounds in the cell and the intracellular retention of these cofactors, which are important substrates for most of the folate-dependent enzymes that are involved in one-carbon transfer reactions involved in purine, pyrimidine and amino acid synthesis.</text>
</comment>
<dbReference type="GO" id="GO:0046872">
    <property type="term" value="F:metal ion binding"/>
    <property type="evidence" value="ECO:0007669"/>
    <property type="project" value="UniProtKB-KW"/>
</dbReference>
<dbReference type="InterPro" id="IPR036565">
    <property type="entry name" value="Mur-like_cat_sf"/>
</dbReference>
<feature type="binding site" evidence="18">
    <location>
        <position position="337"/>
    </location>
    <ligand>
        <name>ATP</name>
        <dbReference type="ChEBI" id="CHEBI:30616"/>
    </ligand>
</feature>
<evidence type="ECO:0000256" key="12">
    <source>
        <dbReference type="ARBA" id="ARBA00022840"/>
    </source>
</evidence>
<evidence type="ECO:0000256" key="14">
    <source>
        <dbReference type="ARBA" id="ARBA00023128"/>
    </source>
</evidence>
<evidence type="ECO:0000256" key="17">
    <source>
        <dbReference type="PIRNR" id="PIRNR038895"/>
    </source>
</evidence>
<feature type="binding site" evidence="19">
    <location>
        <position position="203"/>
    </location>
    <ligand>
        <name>Mg(2+)</name>
        <dbReference type="ChEBI" id="CHEBI:18420"/>
        <label>1</label>
    </ligand>
</feature>
<evidence type="ECO:0000313" key="21">
    <source>
        <dbReference type="Proteomes" id="UP001212841"/>
    </source>
</evidence>
<dbReference type="Proteomes" id="UP001212841">
    <property type="component" value="Unassembled WGS sequence"/>
</dbReference>
<dbReference type="InterPro" id="IPR036615">
    <property type="entry name" value="Mur_ligase_C_dom_sf"/>
</dbReference>
<dbReference type="AlphaFoldDB" id="A0AAD5X8Y9"/>
<dbReference type="SUPFAM" id="SSF53623">
    <property type="entry name" value="MurD-like peptide ligases, catalytic domain"/>
    <property type="match status" value="1"/>
</dbReference>
<evidence type="ECO:0000256" key="18">
    <source>
        <dbReference type="PIRSR" id="PIRSR038895-1"/>
    </source>
</evidence>
<evidence type="ECO:0000256" key="11">
    <source>
        <dbReference type="ARBA" id="ARBA00022792"/>
    </source>
</evidence>
<feature type="binding site" evidence="19">
    <location>
        <position position="101"/>
    </location>
    <ligand>
        <name>Mg(2+)</name>
        <dbReference type="ChEBI" id="CHEBI:18420"/>
        <label>1</label>
    </ligand>
</feature>
<keyword evidence="14" id="KW-0496">Mitochondrion</keyword>
<comment type="pathway">
    <text evidence="4 17">Cofactor biosynthesis; tetrahydrofolylpolyglutamate biosynthesis.</text>
</comment>
<keyword evidence="12 18" id="KW-0067">ATP-binding</keyword>
<keyword evidence="6" id="KW-0963">Cytoplasm</keyword>
<evidence type="ECO:0000256" key="8">
    <source>
        <dbReference type="ARBA" id="ARBA00022598"/>
    </source>
</evidence>
<evidence type="ECO:0000256" key="16">
    <source>
        <dbReference type="ARBA" id="ARBA00047493"/>
    </source>
</evidence>
<evidence type="ECO:0000256" key="15">
    <source>
        <dbReference type="ARBA" id="ARBA00023136"/>
    </source>
</evidence>
<evidence type="ECO:0000256" key="13">
    <source>
        <dbReference type="ARBA" id="ARBA00022842"/>
    </source>
</evidence>
<dbReference type="GO" id="GO:0005524">
    <property type="term" value="F:ATP binding"/>
    <property type="evidence" value="ECO:0007669"/>
    <property type="project" value="UniProtKB-KW"/>
</dbReference>
<evidence type="ECO:0000256" key="1">
    <source>
        <dbReference type="ARBA" id="ARBA00004273"/>
    </source>
</evidence>
<dbReference type="PIRSF" id="PIRSF038895">
    <property type="entry name" value="FPGS"/>
    <property type="match status" value="1"/>
</dbReference>
<keyword evidence="15" id="KW-0472">Membrane</keyword>
<comment type="cofactor">
    <cofactor evidence="17">
        <name>a monovalent cation</name>
        <dbReference type="ChEBI" id="CHEBI:60242"/>
    </cofactor>
    <text evidence="17">A monovalent cation.</text>
</comment>
<dbReference type="PANTHER" id="PTHR11136:SF5">
    <property type="entry name" value="FOLYLPOLYGLUTAMATE SYNTHASE, MITOCHONDRIAL"/>
    <property type="match status" value="1"/>
</dbReference>
<dbReference type="EC" id="6.3.2.17" evidence="17"/>
<keyword evidence="11" id="KW-0999">Mitochondrion inner membrane</keyword>
<gene>
    <name evidence="20" type="primary">MET7</name>
    <name evidence="20" type="ORF">HK097_008471</name>
</gene>
<evidence type="ECO:0000256" key="4">
    <source>
        <dbReference type="ARBA" id="ARBA00005150"/>
    </source>
</evidence>
<dbReference type="GO" id="GO:0004326">
    <property type="term" value="F:tetrahydrofolylpolyglutamate synthase activity"/>
    <property type="evidence" value="ECO:0007669"/>
    <property type="project" value="UniProtKB-EC"/>
</dbReference>
<keyword evidence="9 19" id="KW-0479">Metal-binding</keyword>
<evidence type="ECO:0000256" key="9">
    <source>
        <dbReference type="ARBA" id="ARBA00022723"/>
    </source>
</evidence>
<name>A0AAD5X8Y9_9FUNG</name>
<dbReference type="GO" id="GO:0005759">
    <property type="term" value="C:mitochondrial matrix"/>
    <property type="evidence" value="ECO:0007669"/>
    <property type="project" value="UniProtKB-SubCell"/>
</dbReference>
<dbReference type="GO" id="GO:0005829">
    <property type="term" value="C:cytosol"/>
    <property type="evidence" value="ECO:0007669"/>
    <property type="project" value="TreeGrafter"/>
</dbReference>
<proteinExistence type="inferred from homology"/>
<feature type="binding site" evidence="18">
    <location>
        <position position="320"/>
    </location>
    <ligand>
        <name>ATP</name>
        <dbReference type="ChEBI" id="CHEBI:30616"/>
    </ligand>
</feature>
<comment type="similarity">
    <text evidence="5 17">Belongs to the folylpolyglutamate synthase family.</text>
</comment>
<evidence type="ECO:0000313" key="20">
    <source>
        <dbReference type="EMBL" id="KAJ3057376.1"/>
    </source>
</evidence>
<keyword evidence="21" id="KW-1185">Reference proteome</keyword>
<dbReference type="GO" id="GO:0006730">
    <property type="term" value="P:one-carbon metabolic process"/>
    <property type="evidence" value="ECO:0007669"/>
    <property type="project" value="UniProtKB-KW"/>
</dbReference>
<evidence type="ECO:0000256" key="7">
    <source>
        <dbReference type="ARBA" id="ARBA00022563"/>
    </source>
</evidence>
<dbReference type="PROSITE" id="PS01012">
    <property type="entry name" value="FOLYLPOLYGLU_SYNT_2"/>
    <property type="match status" value="1"/>
</dbReference>
<comment type="catalytic activity">
    <reaction evidence="16 17">
        <text>(6S)-5,6,7,8-tetrahydrofolyl-(gamma-L-Glu)(n) + L-glutamate + ATP = (6S)-5,6,7,8-tetrahydrofolyl-(gamma-L-Glu)(n+1) + ADP + phosphate + H(+)</text>
        <dbReference type="Rhea" id="RHEA:10580"/>
        <dbReference type="Rhea" id="RHEA-COMP:14738"/>
        <dbReference type="Rhea" id="RHEA-COMP:14740"/>
        <dbReference type="ChEBI" id="CHEBI:15378"/>
        <dbReference type="ChEBI" id="CHEBI:29985"/>
        <dbReference type="ChEBI" id="CHEBI:30616"/>
        <dbReference type="ChEBI" id="CHEBI:43474"/>
        <dbReference type="ChEBI" id="CHEBI:141005"/>
        <dbReference type="ChEBI" id="CHEBI:456216"/>
        <dbReference type="EC" id="6.3.2.17"/>
    </reaction>
</comment>
<dbReference type="EMBL" id="JADGJD010000005">
    <property type="protein sequence ID" value="KAJ3057376.1"/>
    <property type="molecule type" value="Genomic_DNA"/>
</dbReference>
<comment type="subcellular location">
    <subcellularLocation>
        <location evidence="3">Cytoplasm</location>
    </subcellularLocation>
    <subcellularLocation>
        <location evidence="1">Mitochondrion inner membrane</location>
    </subcellularLocation>
    <subcellularLocation>
        <location evidence="2">Mitochondrion matrix</location>
    </subcellularLocation>
</comment>
<dbReference type="FunFam" id="3.40.1190.10:FF:000009">
    <property type="entry name" value="Folylpolyglutamate synthase"/>
    <property type="match status" value="1"/>
</dbReference>
<keyword evidence="10 18" id="KW-0547">Nucleotide-binding</keyword>
<dbReference type="Gene3D" id="3.90.190.20">
    <property type="entry name" value="Mur ligase, C-terminal domain"/>
    <property type="match status" value="1"/>
</dbReference>
<dbReference type="Gene3D" id="3.40.1190.10">
    <property type="entry name" value="Mur-like, catalytic domain"/>
    <property type="match status" value="1"/>
</dbReference>
<evidence type="ECO:0000256" key="2">
    <source>
        <dbReference type="ARBA" id="ARBA00004305"/>
    </source>
</evidence>
<dbReference type="InterPro" id="IPR018109">
    <property type="entry name" value="Folylpolyglutamate_synth_CS"/>
</dbReference>
<sequence>MSSSRDYEAAVTKLNTLQTNASILEAIRKSGNTLNLKSIPEIRAFVQRIGYKVTDLDKLNIIHIAGTKGKGSTAAFCESIVRRFRTADEQSRPLKTGLFTSPHLLEVRERLRIDGAPLQKELFAKYFFEVWDRLEATKPSTIDEDHPDKPTYFRFLTLMAFHTFLSQNVDVVVLEVGLGGEYDSTNVVENPVVCGITSLGIDHVAILGNTLTQIAWHKGGIMKRGIPTFVAPQDEEAMVSLRKRVADIRPSKFIELNDSDIAKLNGHEIGLAGAHQQMNAAVAVSLCREWAVRRKDAGVAIAAPESAIDEGLRKTRWPGRGQIYVTKEYPSVTWFLDGAHTPESMVVCSAWYKDQMQKRRQLGGRRVLMFNCTNSRDGLVLLKSLVTLHNSDLPFAHIIFCSNDLYSKTTKVQNTDTMNYTVHKDPELKVQKELSAQWDQLSGRKAEEGLVSVLPSISDAVELLGRMEGNLDVLVTGSLYLVGGTLNVLHAEVS</sequence>
<evidence type="ECO:0000256" key="5">
    <source>
        <dbReference type="ARBA" id="ARBA00008276"/>
    </source>
</evidence>
<protein>
    <recommendedName>
        <fullName evidence="17">Folylpolyglutamate synthase</fullName>
        <ecNumber evidence="17">6.3.2.17</ecNumber>
    </recommendedName>
    <alternativeName>
        <fullName evidence="17">Folylpoly-gamma-glutamate synthetase</fullName>
    </alternativeName>
    <alternativeName>
        <fullName evidence="17">Tetrahydrofolylpolyglutamate synthase</fullName>
    </alternativeName>
</protein>
<keyword evidence="8 17" id="KW-0436">Ligase</keyword>
<comment type="caution">
    <text evidence="20">The sequence shown here is derived from an EMBL/GenBank/DDBJ whole genome shotgun (WGS) entry which is preliminary data.</text>
</comment>
<reference evidence="20" key="1">
    <citation type="submission" date="2020-05" db="EMBL/GenBank/DDBJ databases">
        <title>Phylogenomic resolution of chytrid fungi.</title>
        <authorList>
            <person name="Stajich J.E."/>
            <person name="Amses K."/>
            <person name="Simmons R."/>
            <person name="Seto K."/>
            <person name="Myers J."/>
            <person name="Bonds A."/>
            <person name="Quandt C.A."/>
            <person name="Barry K."/>
            <person name="Liu P."/>
            <person name="Grigoriev I."/>
            <person name="Longcore J.E."/>
            <person name="James T.Y."/>
        </authorList>
    </citation>
    <scope>NUCLEOTIDE SEQUENCE</scope>
    <source>
        <strain evidence="20">JEL0318</strain>
    </source>
</reference>
<evidence type="ECO:0000256" key="6">
    <source>
        <dbReference type="ARBA" id="ARBA00022490"/>
    </source>
</evidence>
<accession>A0AAD5X8Y9</accession>
<feature type="binding site" evidence="19">
    <location>
        <position position="175"/>
    </location>
    <ligand>
        <name>Mg(2+)</name>
        <dbReference type="ChEBI" id="CHEBI:18420"/>
        <label>1</label>
    </ligand>
</feature>
<dbReference type="SUPFAM" id="SSF53244">
    <property type="entry name" value="MurD-like peptide ligases, peptide-binding domain"/>
    <property type="match status" value="1"/>
</dbReference>
<evidence type="ECO:0000256" key="10">
    <source>
        <dbReference type="ARBA" id="ARBA00022741"/>
    </source>
</evidence>
<keyword evidence="13 19" id="KW-0460">Magnesium</keyword>
<evidence type="ECO:0000256" key="3">
    <source>
        <dbReference type="ARBA" id="ARBA00004496"/>
    </source>
</evidence>
<keyword evidence="7 17" id="KW-0554">One-carbon metabolism</keyword>
<dbReference type="PROSITE" id="PS01011">
    <property type="entry name" value="FOLYLPOLYGLU_SYNT_1"/>
    <property type="match status" value="1"/>
</dbReference>
<organism evidence="20 21">
    <name type="scientific">Rhizophlyctis rosea</name>
    <dbReference type="NCBI Taxonomy" id="64517"/>
    <lineage>
        <taxon>Eukaryota</taxon>
        <taxon>Fungi</taxon>
        <taxon>Fungi incertae sedis</taxon>
        <taxon>Chytridiomycota</taxon>
        <taxon>Chytridiomycota incertae sedis</taxon>
        <taxon>Chytridiomycetes</taxon>
        <taxon>Rhizophlyctidales</taxon>
        <taxon>Rhizophlyctidaceae</taxon>
        <taxon>Rhizophlyctis</taxon>
    </lineage>
</organism>
<dbReference type="NCBIfam" id="TIGR01499">
    <property type="entry name" value="folC"/>
    <property type="match status" value="1"/>
</dbReference>
<dbReference type="InterPro" id="IPR023600">
    <property type="entry name" value="Folylpolyglutamate_synth_euk"/>
</dbReference>
<dbReference type="PANTHER" id="PTHR11136">
    <property type="entry name" value="FOLYLPOLYGLUTAMATE SYNTHASE-RELATED"/>
    <property type="match status" value="1"/>
</dbReference>
<dbReference type="GO" id="GO:0005743">
    <property type="term" value="C:mitochondrial inner membrane"/>
    <property type="evidence" value="ECO:0007669"/>
    <property type="project" value="UniProtKB-SubCell"/>
</dbReference>
<evidence type="ECO:0000256" key="19">
    <source>
        <dbReference type="PIRSR" id="PIRSR038895-2"/>
    </source>
</evidence>